<dbReference type="PANTHER" id="PTHR43727:SF2">
    <property type="entry name" value="GROUP IV DECARBOXYLASE"/>
    <property type="match status" value="1"/>
</dbReference>
<organism evidence="6 7">
    <name type="scientific">Kitasatospora paranensis</name>
    <dbReference type="NCBI Taxonomy" id="258053"/>
    <lineage>
        <taxon>Bacteria</taxon>
        <taxon>Bacillati</taxon>
        <taxon>Actinomycetota</taxon>
        <taxon>Actinomycetes</taxon>
        <taxon>Kitasatosporales</taxon>
        <taxon>Streptomycetaceae</taxon>
        <taxon>Kitasatospora</taxon>
    </lineage>
</organism>
<evidence type="ECO:0000256" key="3">
    <source>
        <dbReference type="RuleBase" id="RU003737"/>
    </source>
</evidence>
<dbReference type="InterPro" id="IPR000183">
    <property type="entry name" value="Orn/DAP/Arg_de-COase"/>
</dbReference>
<comment type="caution">
    <text evidence="6">The sequence shown here is derived from an EMBL/GenBank/DDBJ whole genome shotgun (WGS) entry which is preliminary data.</text>
</comment>
<dbReference type="Gene3D" id="2.40.37.10">
    <property type="entry name" value="Lyase, Ornithine Decarboxylase, Chain A, domain 1"/>
    <property type="match status" value="1"/>
</dbReference>
<evidence type="ECO:0000259" key="4">
    <source>
        <dbReference type="Pfam" id="PF00278"/>
    </source>
</evidence>
<evidence type="ECO:0000313" key="7">
    <source>
        <dbReference type="Proteomes" id="UP001596435"/>
    </source>
</evidence>
<name>A0ABW2G218_9ACTN</name>
<dbReference type="PRINTS" id="PR01179">
    <property type="entry name" value="ODADCRBXLASE"/>
</dbReference>
<feature type="domain" description="Orn/DAP/Arg decarboxylase 2 N-terminal" evidence="5">
    <location>
        <begin position="29"/>
        <end position="274"/>
    </location>
</feature>
<dbReference type="InterPro" id="IPR029066">
    <property type="entry name" value="PLP-binding_barrel"/>
</dbReference>
<dbReference type="InterPro" id="IPR022643">
    <property type="entry name" value="De-COase2_C"/>
</dbReference>
<evidence type="ECO:0000259" key="5">
    <source>
        <dbReference type="Pfam" id="PF02784"/>
    </source>
</evidence>
<keyword evidence="7" id="KW-1185">Reference proteome</keyword>
<dbReference type="Proteomes" id="UP001596435">
    <property type="component" value="Unassembled WGS sequence"/>
</dbReference>
<dbReference type="PROSITE" id="PS00879">
    <property type="entry name" value="ODR_DC_2_2"/>
    <property type="match status" value="1"/>
</dbReference>
<dbReference type="InterPro" id="IPR022657">
    <property type="entry name" value="De-COase2_CS"/>
</dbReference>
<evidence type="ECO:0000313" key="6">
    <source>
        <dbReference type="EMBL" id="MFC7182252.1"/>
    </source>
</evidence>
<accession>A0ABW2G218</accession>
<dbReference type="InterPro" id="IPR009006">
    <property type="entry name" value="Ala_racemase/Decarboxylase_C"/>
</dbReference>
<gene>
    <name evidence="6" type="ORF">ACFQMG_22145</name>
</gene>
<dbReference type="CDD" id="cd06839">
    <property type="entry name" value="PLPDE_III_Btrk_like"/>
    <property type="match status" value="1"/>
</dbReference>
<comment type="cofactor">
    <cofactor evidence="1">
        <name>pyridoxal 5'-phosphate</name>
        <dbReference type="ChEBI" id="CHEBI:597326"/>
    </cofactor>
</comment>
<dbReference type="InterPro" id="IPR022644">
    <property type="entry name" value="De-COase2_N"/>
</dbReference>
<dbReference type="Gene3D" id="3.20.20.10">
    <property type="entry name" value="Alanine racemase"/>
    <property type="match status" value="1"/>
</dbReference>
<proteinExistence type="inferred from homology"/>
<dbReference type="SUPFAM" id="SSF50621">
    <property type="entry name" value="Alanine racemase C-terminal domain-like"/>
    <property type="match status" value="1"/>
</dbReference>
<evidence type="ECO:0000256" key="1">
    <source>
        <dbReference type="ARBA" id="ARBA00001933"/>
    </source>
</evidence>
<protein>
    <submittedName>
        <fullName evidence="6">Type III PLP-dependent enzyme</fullName>
    </submittedName>
</protein>
<feature type="domain" description="Orn/DAP/Arg decarboxylase 2 C-terminal" evidence="4">
    <location>
        <begin position="20"/>
        <end position="370"/>
    </location>
</feature>
<dbReference type="RefSeq" id="WP_380231796.1">
    <property type="nucleotide sequence ID" value="NZ_JBHSVH010000002.1"/>
</dbReference>
<keyword evidence="2" id="KW-0663">Pyridoxal phosphate</keyword>
<dbReference type="SUPFAM" id="SSF51419">
    <property type="entry name" value="PLP-binding barrel"/>
    <property type="match status" value="1"/>
</dbReference>
<dbReference type="PANTHER" id="PTHR43727">
    <property type="entry name" value="DIAMINOPIMELATE DECARBOXYLASE"/>
    <property type="match status" value="1"/>
</dbReference>
<evidence type="ECO:0000256" key="2">
    <source>
        <dbReference type="ARBA" id="ARBA00022898"/>
    </source>
</evidence>
<sequence>MSEEVDWSGIAAQYGTPTYVYDGDWLVENLDALRAALHPSLEVFYSLKSNPNRGVYDVLHSAGARAEVSSLAELRIVLEAGTDPYDIVFLGPGKSEQEITACVAGGIYAIVCESFAELDLIDRTAAEHGVRQRVLLRVNPAFSIAGSRLTMGGKPRQFGIDEAELLTAGPALAAYRHADVAGVQVYLGTRILDADVIVRNTAHILDIAERIARATGIRLEAVDIGGGLGVPYFDGEHELDAAALAKDLNPLLDAFAAAHPDTRLIMESGRYLTALGGTYLMRVRYTKESMGERFAVADGGTHHHMAAVGIGSFVKRNFPVGLLSRRTDPAEAVGPWNVAGPLCTPNDTIAKGVALPELQPGDLIGVLRSGAYGPSASPVYFLSHGYPAEVVLRRGRSYLVRTRDTADDILAKQATHPELRRNGNTD</sequence>
<dbReference type="Pfam" id="PF00278">
    <property type="entry name" value="Orn_DAP_Arg_deC"/>
    <property type="match status" value="1"/>
</dbReference>
<dbReference type="EMBL" id="JBHTAJ010000043">
    <property type="protein sequence ID" value="MFC7182252.1"/>
    <property type="molecule type" value="Genomic_DNA"/>
</dbReference>
<comment type="similarity">
    <text evidence="3">Belongs to the Orn/Lys/Arg decarboxylase class-II family.</text>
</comment>
<dbReference type="Pfam" id="PF02784">
    <property type="entry name" value="Orn_Arg_deC_N"/>
    <property type="match status" value="1"/>
</dbReference>
<reference evidence="7" key="1">
    <citation type="journal article" date="2019" name="Int. J. Syst. Evol. Microbiol.">
        <title>The Global Catalogue of Microorganisms (GCM) 10K type strain sequencing project: providing services to taxonomists for standard genome sequencing and annotation.</title>
        <authorList>
            <consortium name="The Broad Institute Genomics Platform"/>
            <consortium name="The Broad Institute Genome Sequencing Center for Infectious Disease"/>
            <person name="Wu L."/>
            <person name="Ma J."/>
        </authorList>
    </citation>
    <scope>NUCLEOTIDE SEQUENCE [LARGE SCALE GENOMIC DNA]</scope>
    <source>
        <strain evidence="7">CGMCC 1.12859</strain>
    </source>
</reference>